<dbReference type="PRINTS" id="PR00376">
    <property type="entry name" value="IL1BCENZYME"/>
</dbReference>
<dbReference type="InterPro" id="IPR002138">
    <property type="entry name" value="Pept_C14_p10"/>
</dbReference>
<sequence length="328" mass="37283">MPGFSPFDNEDERKKKKPEKSNPTQATNHVTRVFQYDMSRRRVALLLCIKKDRPGAEKDLLVMRSLFKIHKFQVTEMIDLKQQEVIPKITEFRDGLNGSSEDLSCCWVVIMAHGRFGNIVAADGKSVKLEDIFKLFNNRQCPGLRQKPRAFTVQACRGVYKSSIRSQTDAADVKVEEDNVRMPSDSDTLFVYATPPGKVAYRNPHCGSPLFVEMEKVFMEHAATCHLYELFTKVNKSLDDVDLKDIQDDKSATVTVNAPIARSLPSKQTDDSVLRYRPKPQGLLNAKMPVVTSMARTNEPQEAKMVDRADGRLTLHIQSTLTKKWYLK</sequence>
<protein>
    <recommendedName>
        <fullName evidence="8">Caspase family p20 domain-containing protein</fullName>
    </recommendedName>
</protein>
<dbReference type="Bgee" id="ENSLOCG00000014638">
    <property type="expression patterns" value="Expressed in intestine and 9 other cell types or tissues"/>
</dbReference>
<evidence type="ECO:0000313" key="7">
    <source>
        <dbReference type="Proteomes" id="UP000018468"/>
    </source>
</evidence>
<reference evidence="7" key="1">
    <citation type="submission" date="2011-12" db="EMBL/GenBank/DDBJ databases">
        <title>The Draft Genome of Lepisosteus oculatus.</title>
        <authorList>
            <consortium name="The Broad Institute Genome Assembly &amp; Analysis Group"/>
            <consortium name="Computational R&amp;D Group"/>
            <consortium name="and Sequencing Platform"/>
            <person name="Di Palma F."/>
            <person name="Alfoldi J."/>
            <person name="Johnson J."/>
            <person name="Berlin A."/>
            <person name="Gnerre S."/>
            <person name="Jaffe D."/>
            <person name="MacCallum I."/>
            <person name="Young S."/>
            <person name="Walker B.J."/>
            <person name="Lander E.S."/>
            <person name="Lindblad-Toh K."/>
        </authorList>
    </citation>
    <scope>NUCLEOTIDE SEQUENCE [LARGE SCALE GENOMIC DNA]</scope>
</reference>
<dbReference type="PANTHER" id="PTHR10454:SF155">
    <property type="entry name" value="CASPASE-14-LIKE"/>
    <property type="match status" value="1"/>
</dbReference>
<keyword evidence="7" id="KW-1185">Reference proteome</keyword>
<dbReference type="Proteomes" id="UP000018468">
    <property type="component" value="Linkage group LG1"/>
</dbReference>
<evidence type="ECO:0000256" key="1">
    <source>
        <dbReference type="ARBA" id="ARBA00010134"/>
    </source>
</evidence>
<dbReference type="InterPro" id="IPR011600">
    <property type="entry name" value="Pept_C14_caspase"/>
</dbReference>
<dbReference type="GO" id="GO:0005829">
    <property type="term" value="C:cytosol"/>
    <property type="evidence" value="ECO:0000318"/>
    <property type="project" value="GO_Central"/>
</dbReference>
<dbReference type="PROSITE" id="PS50208">
    <property type="entry name" value="CASPASE_P20"/>
    <property type="match status" value="1"/>
</dbReference>
<dbReference type="HOGENOM" id="CLU_036904_2_2_1"/>
<evidence type="ECO:0000256" key="2">
    <source>
        <dbReference type="RuleBase" id="RU003971"/>
    </source>
</evidence>
<feature type="domain" description="Caspase family p20" evidence="5">
    <location>
        <begin position="53"/>
        <end position="158"/>
    </location>
</feature>
<dbReference type="GO" id="GO:0004197">
    <property type="term" value="F:cysteine-type endopeptidase activity"/>
    <property type="evidence" value="ECO:0007669"/>
    <property type="project" value="InterPro"/>
</dbReference>
<accession>W5NBK9</accession>
<dbReference type="GeneTree" id="ENSGT00940000164532"/>
<evidence type="ECO:0000259" key="5">
    <source>
        <dbReference type="PROSITE" id="PS50208"/>
    </source>
</evidence>
<dbReference type="STRING" id="7918.ENSLOCP00000018018"/>
<dbReference type="InterPro" id="IPR015917">
    <property type="entry name" value="Pept_C14A"/>
</dbReference>
<evidence type="ECO:0000256" key="3">
    <source>
        <dbReference type="SAM" id="MobiDB-lite"/>
    </source>
</evidence>
<dbReference type="InParanoid" id="W5NBK9"/>
<comment type="similarity">
    <text evidence="1 2">Belongs to the peptidase C14A family.</text>
</comment>
<dbReference type="PANTHER" id="PTHR10454">
    <property type="entry name" value="CASPASE"/>
    <property type="match status" value="1"/>
</dbReference>
<dbReference type="SUPFAM" id="SSF52129">
    <property type="entry name" value="Caspase-like"/>
    <property type="match status" value="1"/>
</dbReference>
<reference evidence="6" key="3">
    <citation type="submission" date="2025-09" db="UniProtKB">
        <authorList>
            <consortium name="Ensembl"/>
        </authorList>
    </citation>
    <scope>IDENTIFICATION</scope>
</reference>
<feature type="region of interest" description="Disordered" evidence="3">
    <location>
        <begin position="1"/>
        <end position="29"/>
    </location>
</feature>
<dbReference type="InterPro" id="IPR001309">
    <property type="entry name" value="Pept_C14_p20"/>
</dbReference>
<dbReference type="Pfam" id="PF00656">
    <property type="entry name" value="Peptidase_C14"/>
    <property type="match status" value="1"/>
</dbReference>
<reference evidence="6" key="2">
    <citation type="submission" date="2025-08" db="UniProtKB">
        <authorList>
            <consortium name="Ensembl"/>
        </authorList>
    </citation>
    <scope>IDENTIFICATION</scope>
</reference>
<evidence type="ECO:0000313" key="6">
    <source>
        <dbReference type="Ensembl" id="ENSLOCP00000018018.1"/>
    </source>
</evidence>
<dbReference type="OMA" id="GMEWHIG"/>
<dbReference type="GO" id="GO:0043525">
    <property type="term" value="P:positive regulation of neuron apoptotic process"/>
    <property type="evidence" value="ECO:0000318"/>
    <property type="project" value="GO_Central"/>
</dbReference>
<dbReference type="InterPro" id="IPR029030">
    <property type="entry name" value="Caspase-like_dom_sf"/>
</dbReference>
<proteinExistence type="inferred from homology"/>
<dbReference type="GO" id="GO:0006508">
    <property type="term" value="P:proteolysis"/>
    <property type="evidence" value="ECO:0007669"/>
    <property type="project" value="InterPro"/>
</dbReference>
<name>W5NBK9_LEPOC</name>
<dbReference type="PROSITE" id="PS50207">
    <property type="entry name" value="CASPASE_P10"/>
    <property type="match status" value="1"/>
</dbReference>
<feature type="domain" description="Caspase family p10" evidence="4">
    <location>
        <begin position="178"/>
        <end position="249"/>
    </location>
</feature>
<dbReference type="eggNOG" id="KOG3573">
    <property type="taxonomic scope" value="Eukaryota"/>
</dbReference>
<dbReference type="EMBL" id="AHAT01006577">
    <property type="status" value="NOT_ANNOTATED_CDS"/>
    <property type="molecule type" value="Genomic_DNA"/>
</dbReference>
<dbReference type="SMART" id="SM00115">
    <property type="entry name" value="CASc"/>
    <property type="match status" value="1"/>
</dbReference>
<evidence type="ECO:0008006" key="8">
    <source>
        <dbReference type="Google" id="ProtNLM"/>
    </source>
</evidence>
<dbReference type="Ensembl" id="ENSLOCT00000018050.1">
    <property type="protein sequence ID" value="ENSLOCP00000018018.1"/>
    <property type="gene ID" value="ENSLOCG00000014638.1"/>
</dbReference>
<dbReference type="GO" id="GO:0005737">
    <property type="term" value="C:cytoplasm"/>
    <property type="evidence" value="ECO:0000318"/>
    <property type="project" value="GO_Central"/>
</dbReference>
<dbReference type="Gene3D" id="3.40.50.1460">
    <property type="match status" value="1"/>
</dbReference>
<dbReference type="AlphaFoldDB" id="W5NBK9"/>
<evidence type="ECO:0000259" key="4">
    <source>
        <dbReference type="PROSITE" id="PS50207"/>
    </source>
</evidence>
<dbReference type="InterPro" id="IPR002398">
    <property type="entry name" value="Pept_C14"/>
</dbReference>
<organism evidence="6 7">
    <name type="scientific">Lepisosteus oculatus</name>
    <name type="common">Spotted gar</name>
    <dbReference type="NCBI Taxonomy" id="7918"/>
    <lineage>
        <taxon>Eukaryota</taxon>
        <taxon>Metazoa</taxon>
        <taxon>Chordata</taxon>
        <taxon>Craniata</taxon>
        <taxon>Vertebrata</taxon>
        <taxon>Euteleostomi</taxon>
        <taxon>Actinopterygii</taxon>
        <taxon>Neopterygii</taxon>
        <taxon>Holostei</taxon>
        <taxon>Semionotiformes</taxon>
        <taxon>Lepisosteidae</taxon>
        <taxon>Lepisosteus</taxon>
    </lineage>
</organism>